<name>A0AAV2CAF3_9ROSI</name>
<evidence type="ECO:0000313" key="3">
    <source>
        <dbReference type="Proteomes" id="UP001497516"/>
    </source>
</evidence>
<gene>
    <name evidence="2" type="ORF">LTRI10_LOCUS1251</name>
</gene>
<dbReference type="PANTHER" id="PTHR34684">
    <property type="entry name" value="OS08G0192200 PROTEIN"/>
    <property type="match status" value="1"/>
</dbReference>
<feature type="region of interest" description="Disordered" evidence="1">
    <location>
        <begin position="76"/>
        <end position="262"/>
    </location>
</feature>
<feature type="compositionally biased region" description="Basic residues" evidence="1">
    <location>
        <begin position="247"/>
        <end position="262"/>
    </location>
</feature>
<feature type="compositionally biased region" description="Basic and acidic residues" evidence="1">
    <location>
        <begin position="76"/>
        <end position="101"/>
    </location>
</feature>
<accession>A0AAV2CAF3</accession>
<feature type="compositionally biased region" description="Basic and acidic residues" evidence="1">
    <location>
        <begin position="128"/>
        <end position="140"/>
    </location>
</feature>
<protein>
    <submittedName>
        <fullName evidence="2">Uncharacterized protein</fullName>
    </submittedName>
</protein>
<dbReference type="EMBL" id="OZ034813">
    <property type="protein sequence ID" value="CAL1353347.1"/>
    <property type="molecule type" value="Genomic_DNA"/>
</dbReference>
<dbReference type="Proteomes" id="UP001497516">
    <property type="component" value="Chromosome 1"/>
</dbReference>
<dbReference type="AlphaFoldDB" id="A0AAV2CAF3"/>
<dbReference type="PANTHER" id="PTHR34684:SF1">
    <property type="entry name" value="OS08G0192200 PROTEIN"/>
    <property type="match status" value="1"/>
</dbReference>
<sequence>MRAVMDLETENRIAAMLLREAAELRRQAEKEGVRAYLEKPTVRARPNSRFLTATVLGVQQANRVVEVNEMWRAREKEKDLGKQLGERSKGKKVEINMDRNIGESPRSSSKRLSVHGNDARPSCSSNDVVREGSRSMKEEGLKDEEIEEFLHSRMKRGRGAVGSRMDETGPYRPSGEDTIENPSSNEGREHHRAILGPEKPSFFKSGDSSEDESYEDRRKKAKKKSKSERKHKSKAKSSSSSSSSRDNKKRKRKEEKRRQKQH</sequence>
<evidence type="ECO:0000313" key="2">
    <source>
        <dbReference type="EMBL" id="CAL1353347.1"/>
    </source>
</evidence>
<feature type="compositionally biased region" description="Basic residues" evidence="1">
    <location>
        <begin position="219"/>
        <end position="235"/>
    </location>
</feature>
<reference evidence="2 3" key="1">
    <citation type="submission" date="2024-04" db="EMBL/GenBank/DDBJ databases">
        <authorList>
            <person name="Fracassetti M."/>
        </authorList>
    </citation>
    <scope>NUCLEOTIDE SEQUENCE [LARGE SCALE GENOMIC DNA]</scope>
</reference>
<organism evidence="2 3">
    <name type="scientific">Linum trigynum</name>
    <dbReference type="NCBI Taxonomy" id="586398"/>
    <lineage>
        <taxon>Eukaryota</taxon>
        <taxon>Viridiplantae</taxon>
        <taxon>Streptophyta</taxon>
        <taxon>Embryophyta</taxon>
        <taxon>Tracheophyta</taxon>
        <taxon>Spermatophyta</taxon>
        <taxon>Magnoliopsida</taxon>
        <taxon>eudicotyledons</taxon>
        <taxon>Gunneridae</taxon>
        <taxon>Pentapetalae</taxon>
        <taxon>rosids</taxon>
        <taxon>fabids</taxon>
        <taxon>Malpighiales</taxon>
        <taxon>Linaceae</taxon>
        <taxon>Linum</taxon>
    </lineage>
</organism>
<evidence type="ECO:0000256" key="1">
    <source>
        <dbReference type="SAM" id="MobiDB-lite"/>
    </source>
</evidence>
<proteinExistence type="predicted"/>
<keyword evidence="3" id="KW-1185">Reference proteome</keyword>